<feature type="domain" description="VOC" evidence="1">
    <location>
        <begin position="144"/>
        <end position="264"/>
    </location>
</feature>
<dbReference type="AlphaFoldDB" id="A0ABD5E1M3"/>
<dbReference type="InterPro" id="IPR052164">
    <property type="entry name" value="Anthracycline_SecMetBiosynth"/>
</dbReference>
<dbReference type="PANTHER" id="PTHR33993">
    <property type="entry name" value="GLYOXALASE-RELATED"/>
    <property type="match status" value="1"/>
</dbReference>
<evidence type="ECO:0000313" key="3">
    <source>
        <dbReference type="Proteomes" id="UP001183607"/>
    </source>
</evidence>
<dbReference type="InterPro" id="IPR004360">
    <property type="entry name" value="Glyas_Fos-R_dOase_dom"/>
</dbReference>
<accession>A0ABD5E1M3</accession>
<organism evidence="2 3">
    <name type="scientific">Streptomyces evansiae</name>
    <dbReference type="NCBI Taxonomy" id="3075535"/>
    <lineage>
        <taxon>Bacteria</taxon>
        <taxon>Bacillati</taxon>
        <taxon>Actinomycetota</taxon>
        <taxon>Actinomycetes</taxon>
        <taxon>Kitasatosporales</taxon>
        <taxon>Streptomycetaceae</taxon>
        <taxon>Streptomyces</taxon>
    </lineage>
</organism>
<reference evidence="3" key="1">
    <citation type="submission" date="2023-07" db="EMBL/GenBank/DDBJ databases">
        <title>30 novel species of actinomycetes from the DSMZ collection.</title>
        <authorList>
            <person name="Nouioui I."/>
        </authorList>
    </citation>
    <scope>NUCLEOTIDE SEQUENCE [LARGE SCALE GENOMIC DNA]</scope>
    <source>
        <strain evidence="3">DSM 41982</strain>
    </source>
</reference>
<dbReference type="InterPro" id="IPR041581">
    <property type="entry name" value="Glyoxalase_6"/>
</dbReference>
<dbReference type="Pfam" id="PF18029">
    <property type="entry name" value="Glyoxalase_6"/>
    <property type="match status" value="1"/>
</dbReference>
<name>A0ABD5E1M3_9ACTN</name>
<dbReference type="PROSITE" id="PS51819">
    <property type="entry name" value="VOC"/>
    <property type="match status" value="1"/>
</dbReference>
<gene>
    <name evidence="2" type="ORF">RM574_05205</name>
</gene>
<dbReference type="InterPro" id="IPR037523">
    <property type="entry name" value="VOC_core"/>
</dbReference>
<evidence type="ECO:0000259" key="1">
    <source>
        <dbReference type="PROSITE" id="PS51819"/>
    </source>
</evidence>
<dbReference type="Gene3D" id="3.10.180.10">
    <property type="entry name" value="2,3-Dihydroxybiphenyl 1,2-Dioxygenase, domain 1"/>
    <property type="match status" value="2"/>
</dbReference>
<comment type="caution">
    <text evidence="2">The sequence shown here is derived from an EMBL/GenBank/DDBJ whole genome shotgun (WGS) entry which is preliminary data.</text>
</comment>
<dbReference type="Pfam" id="PF00903">
    <property type="entry name" value="Glyoxalase"/>
    <property type="match status" value="1"/>
</dbReference>
<dbReference type="InterPro" id="IPR029068">
    <property type="entry name" value="Glyas_Bleomycin-R_OHBP_Dase"/>
</dbReference>
<dbReference type="SUPFAM" id="SSF54593">
    <property type="entry name" value="Glyoxalase/Bleomycin resistance protein/Dihydroxybiphenyl dioxygenase"/>
    <property type="match status" value="2"/>
</dbReference>
<sequence>MTADSPGQQQRHEERALGSRGAVNLMTHDLGESQRFYGAVMGWTFRGNALGDEFCVAEDTEGGTVAVLGAVASTYQVAVAWIPFFAVAAIDDTVARVRERSGTVAIGPLRLPRGRGALAADRDGAVFGVWQDDGTPGRIGRRSRLAWVELRTRDSFEAAIFYGEVLGWGAEIPGAPEVRYEQEAVVVRDGDNQLARISSGAVEAAPDPLVRPMWRVHFPVADLDAAVAEATRHSGSLVERQDGPEFRRAVLRDPAGAIFTLAERTGG</sequence>
<dbReference type="Proteomes" id="UP001183607">
    <property type="component" value="Unassembled WGS sequence"/>
</dbReference>
<dbReference type="PANTHER" id="PTHR33993:SF10">
    <property type="entry name" value="CONSERVED PROTEIN"/>
    <property type="match status" value="1"/>
</dbReference>
<evidence type="ECO:0000313" key="2">
    <source>
        <dbReference type="EMBL" id="MDT0414881.1"/>
    </source>
</evidence>
<dbReference type="EMBL" id="JAVRER010000006">
    <property type="protein sequence ID" value="MDT0414881.1"/>
    <property type="molecule type" value="Genomic_DNA"/>
</dbReference>
<proteinExistence type="predicted"/>
<dbReference type="RefSeq" id="WP_009062874.1">
    <property type="nucleotide sequence ID" value="NZ_JAVRER010000006.1"/>
</dbReference>
<protein>
    <submittedName>
        <fullName evidence="2">VOC family protein</fullName>
    </submittedName>
</protein>